<proteinExistence type="predicted"/>
<comment type="caution">
    <text evidence="1">The sequence shown here is derived from an EMBL/GenBank/DDBJ whole genome shotgun (WGS) entry which is preliminary data.</text>
</comment>
<reference evidence="1 2" key="1">
    <citation type="submission" date="2021-03" db="EMBL/GenBank/DDBJ databases">
        <title>Sequencing the genomes of 1000 actinobacteria strains.</title>
        <authorList>
            <person name="Klenk H.-P."/>
        </authorList>
    </citation>
    <scope>NUCLEOTIDE SEQUENCE [LARGE SCALE GENOMIC DNA]</scope>
    <source>
        <strain evidence="1 2">DSM 46670</strain>
    </source>
</reference>
<dbReference type="RefSeq" id="WP_209645408.1">
    <property type="nucleotide sequence ID" value="NZ_JAGINW010000001.1"/>
</dbReference>
<name>A0ABS4TVI8_9PSEU</name>
<sequence length="69" mass="7669">MTDIGYKPDSGAFDVGCEQGLVEALRLDPQRQYAATRIFFTTETRAQQFVKAYQPGVVGTAKVTLYCMD</sequence>
<organism evidence="1 2">
    <name type="scientific">Kibdelosporangium banguiense</name>
    <dbReference type="NCBI Taxonomy" id="1365924"/>
    <lineage>
        <taxon>Bacteria</taxon>
        <taxon>Bacillati</taxon>
        <taxon>Actinomycetota</taxon>
        <taxon>Actinomycetes</taxon>
        <taxon>Pseudonocardiales</taxon>
        <taxon>Pseudonocardiaceae</taxon>
        <taxon>Kibdelosporangium</taxon>
    </lineage>
</organism>
<dbReference type="Proteomes" id="UP001519332">
    <property type="component" value="Unassembled WGS sequence"/>
</dbReference>
<accession>A0ABS4TVI8</accession>
<dbReference type="EMBL" id="JAGINW010000001">
    <property type="protein sequence ID" value="MBP2328407.1"/>
    <property type="molecule type" value="Genomic_DNA"/>
</dbReference>
<evidence type="ECO:0000313" key="1">
    <source>
        <dbReference type="EMBL" id="MBP2328407.1"/>
    </source>
</evidence>
<keyword evidence="2" id="KW-1185">Reference proteome</keyword>
<evidence type="ECO:0000313" key="2">
    <source>
        <dbReference type="Proteomes" id="UP001519332"/>
    </source>
</evidence>
<gene>
    <name evidence="1" type="ORF">JOF56_008792</name>
</gene>
<protein>
    <submittedName>
        <fullName evidence="1">Uncharacterized protein</fullName>
    </submittedName>
</protein>